<keyword evidence="1" id="KW-0479">Metal-binding</keyword>
<evidence type="ECO:0000256" key="2">
    <source>
        <dbReference type="ARBA" id="ARBA00022771"/>
    </source>
</evidence>
<gene>
    <name evidence="9" type="primary">LOC130465448</name>
</gene>
<dbReference type="PANTHER" id="PTHR31973:SF187">
    <property type="entry name" value="MUTATOR TRANSPOSASE MUDRA PROTEIN"/>
    <property type="match status" value="1"/>
</dbReference>
<dbReference type="PROSITE" id="PS50158">
    <property type="entry name" value="ZF_CCHC"/>
    <property type="match status" value="1"/>
</dbReference>
<keyword evidence="8" id="KW-1185">Reference proteome</keyword>
<accession>A0ABM3R3J5</accession>
<dbReference type="InterPro" id="IPR018289">
    <property type="entry name" value="MULE_transposase_dom"/>
</dbReference>
<evidence type="ECO:0000256" key="5">
    <source>
        <dbReference type="SAM" id="MobiDB-lite"/>
    </source>
</evidence>
<dbReference type="Pfam" id="PF04434">
    <property type="entry name" value="SWIM"/>
    <property type="match status" value="1"/>
</dbReference>
<evidence type="ECO:0000259" key="6">
    <source>
        <dbReference type="PROSITE" id="PS50158"/>
    </source>
</evidence>
<evidence type="ECO:0000256" key="4">
    <source>
        <dbReference type="PROSITE-ProRule" id="PRU00047"/>
    </source>
</evidence>
<dbReference type="RefSeq" id="XP_056690185.1">
    <property type="nucleotide sequence ID" value="XM_056834207.1"/>
</dbReference>
<dbReference type="Pfam" id="PF10551">
    <property type="entry name" value="MULE"/>
    <property type="match status" value="1"/>
</dbReference>
<dbReference type="SMART" id="SM00575">
    <property type="entry name" value="ZnF_PMZ"/>
    <property type="match status" value="1"/>
</dbReference>
<evidence type="ECO:0000313" key="8">
    <source>
        <dbReference type="Proteomes" id="UP000813463"/>
    </source>
</evidence>
<dbReference type="InterPro" id="IPR006564">
    <property type="entry name" value="Znf_PMZ"/>
</dbReference>
<proteinExistence type="predicted"/>
<evidence type="ECO:0000256" key="3">
    <source>
        <dbReference type="ARBA" id="ARBA00022833"/>
    </source>
</evidence>
<evidence type="ECO:0008006" key="10">
    <source>
        <dbReference type="Google" id="ProtNLM"/>
    </source>
</evidence>
<dbReference type="GeneID" id="130465448"/>
<feature type="compositionally biased region" description="Basic and acidic residues" evidence="5">
    <location>
        <begin position="404"/>
        <end position="413"/>
    </location>
</feature>
<evidence type="ECO:0000259" key="7">
    <source>
        <dbReference type="PROSITE" id="PS50966"/>
    </source>
</evidence>
<protein>
    <recommendedName>
        <fullName evidence="10">SWIM-type domain-containing protein</fullName>
    </recommendedName>
</protein>
<dbReference type="PANTHER" id="PTHR31973">
    <property type="entry name" value="POLYPROTEIN, PUTATIVE-RELATED"/>
    <property type="match status" value="1"/>
</dbReference>
<dbReference type="PROSITE" id="PS50966">
    <property type="entry name" value="ZF_SWIM"/>
    <property type="match status" value="1"/>
</dbReference>
<keyword evidence="3" id="KW-0862">Zinc</keyword>
<reference evidence="8" key="1">
    <citation type="journal article" date="2021" name="Nat. Commun.">
        <title>Genomic analyses provide insights into spinach domestication and the genetic basis of agronomic traits.</title>
        <authorList>
            <person name="Cai X."/>
            <person name="Sun X."/>
            <person name="Xu C."/>
            <person name="Sun H."/>
            <person name="Wang X."/>
            <person name="Ge C."/>
            <person name="Zhang Z."/>
            <person name="Wang Q."/>
            <person name="Fei Z."/>
            <person name="Jiao C."/>
            <person name="Wang Q."/>
        </authorList>
    </citation>
    <scope>NUCLEOTIDE SEQUENCE [LARGE SCALE GENOMIC DNA]</scope>
    <source>
        <strain evidence="8">cv. Varoflay</strain>
    </source>
</reference>
<organism evidence="8 9">
    <name type="scientific">Spinacia oleracea</name>
    <name type="common">Spinach</name>
    <dbReference type="NCBI Taxonomy" id="3562"/>
    <lineage>
        <taxon>Eukaryota</taxon>
        <taxon>Viridiplantae</taxon>
        <taxon>Streptophyta</taxon>
        <taxon>Embryophyta</taxon>
        <taxon>Tracheophyta</taxon>
        <taxon>Spermatophyta</taxon>
        <taxon>Magnoliopsida</taxon>
        <taxon>eudicotyledons</taxon>
        <taxon>Gunneridae</taxon>
        <taxon>Pentapetalae</taxon>
        <taxon>Caryophyllales</taxon>
        <taxon>Chenopodiaceae</taxon>
        <taxon>Chenopodioideae</taxon>
        <taxon>Anserineae</taxon>
        <taxon>Spinacia</taxon>
    </lineage>
</organism>
<reference evidence="9" key="2">
    <citation type="submission" date="2025-08" db="UniProtKB">
        <authorList>
            <consortium name="RefSeq"/>
        </authorList>
    </citation>
    <scope>IDENTIFICATION</scope>
    <source>
        <tissue evidence="9">Leaf</tissue>
    </source>
</reference>
<name>A0ABM3R3J5_SPIOL</name>
<evidence type="ECO:0000256" key="1">
    <source>
        <dbReference type="ARBA" id="ARBA00022723"/>
    </source>
</evidence>
<dbReference type="InterPro" id="IPR036875">
    <property type="entry name" value="Znf_CCHC_sf"/>
</dbReference>
<dbReference type="SUPFAM" id="SSF57756">
    <property type="entry name" value="Retrovirus zinc finger-like domains"/>
    <property type="match status" value="1"/>
</dbReference>
<evidence type="ECO:0000313" key="9">
    <source>
        <dbReference type="RefSeq" id="XP_056690185.1"/>
    </source>
</evidence>
<dbReference type="Proteomes" id="UP000813463">
    <property type="component" value="Chromosome 1"/>
</dbReference>
<keyword evidence="2 4" id="KW-0863">Zinc-finger</keyword>
<sequence length="475" mass="54024">MIFGDVSLEYKRIWDYAAAIIKHNPGSTAVVKVDGIENPPPLFQRLYVCLQACKEGFMGGCRPIIGVDGAHLRGSYPGILLTAVGKDGNNNIFPVAWAVVETESSETWVWFLELLRNDIGSVADSVTWVHEKEEITYMCDRQKGLLDAFNTVMPNAETRYCCRQIWANFKKKFPGVIYKEHFWKAARSSTKFGFGCLYCFASFWSALRFGKIRHAFSTSSKSGMLLNNCCESFNNVLREARAKPILQLMEWIRRYVMQRFLAKREGLKRFDGVIMPSVVKMVHKGLEEASNMRINQADLYEFEVDHKEDTFVVNLETNVCGCYRWTLMGIPCWHAMACIQLRRLNYEEFIHPAYHVQTYTKAYAPAFKAMSGQKQWEVTPYPGPLPPPYRKMAGRPSKMKRVKEKGEAQEKQQVKRAKRQNKCSRCGGLGHYRTECSNPIPNVVGTSVPAEVNVVATADVPISSSAPQPFTQSQR</sequence>
<feature type="domain" description="SWIM-type" evidence="7">
    <location>
        <begin position="311"/>
        <end position="343"/>
    </location>
</feature>
<feature type="region of interest" description="Disordered" evidence="5">
    <location>
        <begin position="401"/>
        <end position="420"/>
    </location>
</feature>
<feature type="domain" description="CCHC-type" evidence="6">
    <location>
        <begin position="422"/>
        <end position="438"/>
    </location>
</feature>
<dbReference type="InterPro" id="IPR001878">
    <property type="entry name" value="Znf_CCHC"/>
</dbReference>
<dbReference type="Gene3D" id="4.10.60.10">
    <property type="entry name" value="Zinc finger, CCHC-type"/>
    <property type="match status" value="1"/>
</dbReference>
<dbReference type="InterPro" id="IPR007527">
    <property type="entry name" value="Znf_SWIM"/>
</dbReference>